<name>A0A7Y6R9R8_9GAMM</name>
<evidence type="ECO:0000313" key="2">
    <source>
        <dbReference type="Proteomes" id="UP000589984"/>
    </source>
</evidence>
<sequence>MLALFLGSQLMVSLFQGRRRALPPELVAFIEAADVVFRSQDDEAGPRPLIWNLIESRPLYADEPDRLRERIAKHFKLSDQQMRRAITLINARVADRQRGGARPHALDGLDNKPRRTWVNSWSSDSWDI</sequence>
<proteinExistence type="predicted"/>
<accession>A0A7Y6R9R8</accession>
<protein>
    <submittedName>
        <fullName evidence="1">Uncharacterized protein</fullName>
    </submittedName>
</protein>
<organism evidence="1 2">
    <name type="scientific">Vreelandella maris</name>
    <dbReference type="NCBI Taxonomy" id="2729617"/>
    <lineage>
        <taxon>Bacteria</taxon>
        <taxon>Pseudomonadati</taxon>
        <taxon>Pseudomonadota</taxon>
        <taxon>Gammaproteobacteria</taxon>
        <taxon>Oceanospirillales</taxon>
        <taxon>Halomonadaceae</taxon>
        <taxon>Vreelandella</taxon>
    </lineage>
</organism>
<reference evidence="1 2" key="1">
    <citation type="submission" date="2020-06" db="EMBL/GenBank/DDBJ databases">
        <title>Halomonas sp. QX-1 draft genome sequence.</title>
        <authorList>
            <person name="Qiu X."/>
        </authorList>
    </citation>
    <scope>NUCLEOTIDE SEQUENCE [LARGE SCALE GENOMIC DNA]</scope>
    <source>
        <strain evidence="1 2">QX-1</strain>
    </source>
</reference>
<keyword evidence="2" id="KW-1185">Reference proteome</keyword>
<dbReference type="RefSeq" id="WP_176302189.1">
    <property type="nucleotide sequence ID" value="NZ_JABWCV010000002.1"/>
</dbReference>
<dbReference type="AlphaFoldDB" id="A0A7Y6R9R8"/>
<dbReference type="Proteomes" id="UP000589984">
    <property type="component" value="Unassembled WGS sequence"/>
</dbReference>
<comment type="caution">
    <text evidence="1">The sequence shown here is derived from an EMBL/GenBank/DDBJ whole genome shotgun (WGS) entry which is preliminary data.</text>
</comment>
<evidence type="ECO:0000313" key="1">
    <source>
        <dbReference type="EMBL" id="NVF12980.1"/>
    </source>
</evidence>
<dbReference type="EMBL" id="JABWCV010000002">
    <property type="protein sequence ID" value="NVF12980.1"/>
    <property type="molecule type" value="Genomic_DNA"/>
</dbReference>
<gene>
    <name evidence="1" type="ORF">HUO07_02185</name>
</gene>